<dbReference type="GeneID" id="58229140"/>
<dbReference type="InterPro" id="IPR029058">
    <property type="entry name" value="AB_hydrolase_fold"/>
</dbReference>
<evidence type="ECO:0000313" key="2">
    <source>
        <dbReference type="Proteomes" id="UP000033664"/>
    </source>
</evidence>
<dbReference type="Pfam" id="PF05728">
    <property type="entry name" value="UPF0227"/>
    <property type="match status" value="1"/>
</dbReference>
<protein>
    <submittedName>
        <fullName evidence="1">Esterase</fullName>
    </submittedName>
</protein>
<name>A0A0F4PTD1_9GAMM</name>
<dbReference type="Proteomes" id="UP000033664">
    <property type="component" value="Unassembled WGS sequence"/>
</dbReference>
<evidence type="ECO:0000313" key="1">
    <source>
        <dbReference type="EMBL" id="KJY98389.1"/>
    </source>
</evidence>
<dbReference type="PANTHER" id="PTHR35602:SF3">
    <property type="entry name" value="ESTERASE YQIA"/>
    <property type="match status" value="1"/>
</dbReference>
<gene>
    <name evidence="1" type="ORF">TW72_11625</name>
</gene>
<dbReference type="InterPro" id="IPR008886">
    <property type="entry name" value="UPF0227/Esterase_YqiA"/>
</dbReference>
<dbReference type="Gene3D" id="3.40.50.1820">
    <property type="entry name" value="alpha/beta hydrolase"/>
    <property type="match status" value="1"/>
</dbReference>
<organism evidence="1 2">
    <name type="scientific">Pseudoalteromonas ruthenica</name>
    <dbReference type="NCBI Taxonomy" id="151081"/>
    <lineage>
        <taxon>Bacteria</taxon>
        <taxon>Pseudomonadati</taxon>
        <taxon>Pseudomonadota</taxon>
        <taxon>Gammaproteobacteria</taxon>
        <taxon>Alteromonadales</taxon>
        <taxon>Pseudoalteromonadaceae</taxon>
        <taxon>Pseudoalteromonas</taxon>
    </lineage>
</organism>
<dbReference type="PANTHER" id="PTHR35602">
    <property type="entry name" value="ESTERASE YQIA-RELATED"/>
    <property type="match status" value="1"/>
</dbReference>
<dbReference type="RefSeq" id="WP_045979562.1">
    <property type="nucleotide sequence ID" value="NZ_DJHQ01000033.1"/>
</dbReference>
<dbReference type="EMBL" id="JXXZ01000010">
    <property type="protein sequence ID" value="KJY98389.1"/>
    <property type="molecule type" value="Genomic_DNA"/>
</dbReference>
<keyword evidence="2" id="KW-1185">Reference proteome</keyword>
<dbReference type="OrthoDB" id="9814831at2"/>
<sequence length="194" mass="22240">MARKLIYIHGFNSSERSHKAVQLGEHLRTWQGQYIVPRLSHDPEQAIAHLSALVDEDTALIGSSLGGFYATYLSQRYHLPSVVINPAVRPFELLDEYRGVQYNPYQNYSYELNHTHMQALQGLYLQQLTSPELLFLLQQEGDEVLPYEQAVAYYQGCKQQVEAGGNHSFIGFERYFAHIMQFLNISLTTKAVNE</sequence>
<proteinExistence type="predicted"/>
<dbReference type="eggNOG" id="COG3150">
    <property type="taxonomic scope" value="Bacteria"/>
</dbReference>
<dbReference type="AlphaFoldDB" id="A0A0F4PTD1"/>
<reference evidence="1 2" key="1">
    <citation type="journal article" date="2015" name="BMC Genomics">
        <title>Genome mining reveals unlocked bioactive potential of marine Gram-negative bacteria.</title>
        <authorList>
            <person name="Machado H."/>
            <person name="Sonnenschein E.C."/>
            <person name="Melchiorsen J."/>
            <person name="Gram L."/>
        </authorList>
    </citation>
    <scope>NUCLEOTIDE SEQUENCE [LARGE SCALE GENOMIC DNA]</scope>
    <source>
        <strain evidence="1 2">S3137</strain>
    </source>
</reference>
<comment type="caution">
    <text evidence="1">The sequence shown here is derived from an EMBL/GenBank/DDBJ whole genome shotgun (WGS) entry which is preliminary data.</text>
</comment>
<dbReference type="SUPFAM" id="SSF53474">
    <property type="entry name" value="alpha/beta-Hydrolases"/>
    <property type="match status" value="1"/>
</dbReference>
<accession>A0A0F4PTD1</accession>
<dbReference type="PATRIC" id="fig|151081.8.peg.2146"/>